<evidence type="ECO:0000259" key="1">
    <source>
        <dbReference type="Pfam" id="PF15919"/>
    </source>
</evidence>
<name>A0A7X3MKD7_9FIRM</name>
<dbReference type="Gene3D" id="3.30.160.250">
    <property type="match status" value="1"/>
</dbReference>
<protein>
    <submittedName>
        <fullName evidence="2">HicB family protein</fullName>
    </submittedName>
</protein>
<keyword evidence="3" id="KW-1185">Reference proteome</keyword>
<sequence>MLSIYPACFFKEDNGYSVIFPDLDLATYGETINEAMSMAIDCLAGRLHWLLQDGEPIPKPSSMNSIDLAAVSTDLGIEPLEAFVNLVSVDVKAYAKKHFEKSVRKTLTIPAWLNNAALEMDINFSQVLQEALLAKVQAR</sequence>
<evidence type="ECO:0000313" key="3">
    <source>
        <dbReference type="Proteomes" id="UP000460412"/>
    </source>
</evidence>
<dbReference type="Pfam" id="PF15919">
    <property type="entry name" value="HicB_lk_antitox"/>
    <property type="match status" value="1"/>
</dbReference>
<dbReference type="RefSeq" id="WP_159754052.1">
    <property type="nucleotide sequence ID" value="NZ_CASSPE010000055.1"/>
</dbReference>
<dbReference type="Proteomes" id="UP000460412">
    <property type="component" value="Unassembled WGS sequence"/>
</dbReference>
<comment type="caution">
    <text evidence="2">The sequence shown here is derived from an EMBL/GenBank/DDBJ whole genome shotgun (WGS) entry which is preliminary data.</text>
</comment>
<dbReference type="SUPFAM" id="SSF143100">
    <property type="entry name" value="TTHA1013/TTHA0281-like"/>
    <property type="match status" value="1"/>
</dbReference>
<evidence type="ECO:0000313" key="2">
    <source>
        <dbReference type="EMBL" id="MXP78036.1"/>
    </source>
</evidence>
<proteinExistence type="predicted"/>
<gene>
    <name evidence="2" type="ORF">GN277_22580</name>
</gene>
<accession>A0A7X3MKD7</accession>
<feature type="domain" description="HicB-like antitoxin of toxin-antitoxin system" evidence="1">
    <location>
        <begin position="5"/>
        <end position="111"/>
    </location>
</feature>
<dbReference type="InterPro" id="IPR031807">
    <property type="entry name" value="HicB-like"/>
</dbReference>
<organism evidence="2 3">
    <name type="scientific">Sporofaciens musculi</name>
    <dbReference type="NCBI Taxonomy" id="2681861"/>
    <lineage>
        <taxon>Bacteria</taxon>
        <taxon>Bacillati</taxon>
        <taxon>Bacillota</taxon>
        <taxon>Clostridia</taxon>
        <taxon>Lachnospirales</taxon>
        <taxon>Lachnospiraceae</taxon>
        <taxon>Sporofaciens</taxon>
    </lineage>
</organism>
<reference evidence="2 3" key="1">
    <citation type="submission" date="2019-12" db="EMBL/GenBank/DDBJ databases">
        <title>Sporaefaciens musculi gen. nov., sp. nov., a novel bacterium isolated from the caecum of an obese mouse.</title>
        <authorList>
            <person name="Rasmussen T.S."/>
            <person name="Streidl T."/>
            <person name="Hitch T.C.A."/>
            <person name="Wortmann E."/>
            <person name="Deptula P."/>
            <person name="Hansen M."/>
            <person name="Nielsen D.S."/>
            <person name="Clavel T."/>
            <person name="Vogensen F.K."/>
        </authorList>
    </citation>
    <scope>NUCLEOTIDE SEQUENCE [LARGE SCALE GENOMIC DNA]</scope>
    <source>
        <strain evidence="2 3">WCA-9-b2</strain>
    </source>
</reference>
<dbReference type="InterPro" id="IPR035069">
    <property type="entry name" value="TTHA1013/TTHA0281-like"/>
</dbReference>
<dbReference type="AlphaFoldDB" id="A0A7X3MKD7"/>
<dbReference type="EMBL" id="WUQX01000001">
    <property type="protein sequence ID" value="MXP78036.1"/>
    <property type="molecule type" value="Genomic_DNA"/>
</dbReference>